<feature type="transmembrane region" description="Helical" evidence="5">
    <location>
        <begin position="55"/>
        <end position="80"/>
    </location>
</feature>
<feature type="transmembrane region" description="Helical" evidence="5">
    <location>
        <begin position="285"/>
        <end position="303"/>
    </location>
</feature>
<reference evidence="7" key="1">
    <citation type="submission" date="2021-01" db="EMBL/GenBank/DDBJ databases">
        <authorList>
            <person name="Li R."/>
            <person name="Bekaert M."/>
        </authorList>
    </citation>
    <scope>NUCLEOTIDE SEQUENCE</scope>
    <source>
        <strain evidence="7">Farmed</strain>
    </source>
</reference>
<comment type="caution">
    <text evidence="7">The sequence shown here is derived from an EMBL/GenBank/DDBJ whole genome shotgun (WGS) entry which is preliminary data.</text>
</comment>
<dbReference type="PRINTS" id="PR00249">
    <property type="entry name" value="GPCRSECRETIN"/>
</dbReference>
<evidence type="ECO:0000313" key="8">
    <source>
        <dbReference type="Proteomes" id="UP000597762"/>
    </source>
</evidence>
<dbReference type="Proteomes" id="UP000597762">
    <property type="component" value="Unassembled WGS sequence"/>
</dbReference>
<dbReference type="EMBL" id="CAHIKZ030000304">
    <property type="protein sequence ID" value="CAE1167677.1"/>
    <property type="molecule type" value="Genomic_DNA"/>
</dbReference>
<organism evidence="7 8">
    <name type="scientific">Acanthosepion pharaonis</name>
    <name type="common">Pharaoh cuttlefish</name>
    <name type="synonym">Sepia pharaonis</name>
    <dbReference type="NCBI Taxonomy" id="158019"/>
    <lineage>
        <taxon>Eukaryota</taxon>
        <taxon>Metazoa</taxon>
        <taxon>Spiralia</taxon>
        <taxon>Lophotrochozoa</taxon>
        <taxon>Mollusca</taxon>
        <taxon>Cephalopoda</taxon>
        <taxon>Coleoidea</taxon>
        <taxon>Decapodiformes</taxon>
        <taxon>Sepiida</taxon>
        <taxon>Sepiina</taxon>
        <taxon>Sepiidae</taxon>
        <taxon>Acanthosepion</taxon>
    </lineage>
</organism>
<feature type="transmembrane region" description="Helical" evidence="5">
    <location>
        <begin position="163"/>
        <end position="183"/>
    </location>
</feature>
<evidence type="ECO:0000259" key="6">
    <source>
        <dbReference type="PROSITE" id="PS50261"/>
    </source>
</evidence>
<feature type="transmembrane region" description="Helical" evidence="5">
    <location>
        <begin position="117"/>
        <end position="143"/>
    </location>
</feature>
<dbReference type="InterPro" id="IPR000832">
    <property type="entry name" value="GPCR_2_secretin-like"/>
</dbReference>
<evidence type="ECO:0000256" key="2">
    <source>
        <dbReference type="ARBA" id="ARBA00022692"/>
    </source>
</evidence>
<feature type="transmembrane region" description="Helical" evidence="5">
    <location>
        <begin position="86"/>
        <end position="105"/>
    </location>
</feature>
<dbReference type="AlphaFoldDB" id="A0A812B1E7"/>
<evidence type="ECO:0000313" key="7">
    <source>
        <dbReference type="EMBL" id="CAE1167677.1"/>
    </source>
</evidence>
<dbReference type="Pfam" id="PF00002">
    <property type="entry name" value="7tm_2"/>
    <property type="match status" value="1"/>
</dbReference>
<sequence length="454" mass="51782">MNLLQVDSDNHITAIGIHANGPEGKQIHFTFAFFFLLSQLNSSSHSFYMSNPLSFPILSFTILSFLYLFLFSLFVSLSFILFSPTFFLYLSFAIFSFSILSFSNLSFSNLSFSNLSFAILAFPILYFHVPSFSITIFPFTLFLSLFSHSLSPPLFLPSRFPHSLFLSLFPLFLSSSSLSLSLLKLRCRRNTIHVNLFLSFIFRAVLALTKDNILVDGLGFSDDLQHSSDGTRNFIPNVTRWGCKLFFTTINYTIGANYMWVFIEGLYLHTLIYVSVFADNPRTKWYIISGWALPLLFVIPWAIGRSLLSDEHCWNTHENRKLFWIIRGPCVGSVLVKYFTLIKNLSLSLSPFLSLPLSISLLFSFSLLSPSLCRSLSTYFMYLSLFHSLSLPFSLSCSLSLFSLPLSVVLSLLISCIFLFFTLSLSFSLFLSRSRYLLAYLPFVSFCITIYLNI</sequence>
<dbReference type="InterPro" id="IPR017981">
    <property type="entry name" value="GPCR_2-like_7TM"/>
</dbReference>
<keyword evidence="2 5" id="KW-0812">Transmembrane</keyword>
<evidence type="ECO:0000256" key="1">
    <source>
        <dbReference type="ARBA" id="ARBA00004141"/>
    </source>
</evidence>
<dbReference type="GO" id="GO:0005886">
    <property type="term" value="C:plasma membrane"/>
    <property type="evidence" value="ECO:0007669"/>
    <property type="project" value="TreeGrafter"/>
</dbReference>
<evidence type="ECO:0000256" key="4">
    <source>
        <dbReference type="ARBA" id="ARBA00023136"/>
    </source>
</evidence>
<dbReference type="PANTHER" id="PTHR45620">
    <property type="entry name" value="PDF RECEPTOR-LIKE PROTEIN-RELATED"/>
    <property type="match status" value="1"/>
</dbReference>
<protein>
    <submittedName>
        <fullName evidence="7">PTHR1</fullName>
    </submittedName>
</protein>
<dbReference type="GO" id="GO:0008528">
    <property type="term" value="F:G protein-coupled peptide receptor activity"/>
    <property type="evidence" value="ECO:0007669"/>
    <property type="project" value="TreeGrafter"/>
</dbReference>
<keyword evidence="8" id="KW-1185">Reference proteome</keyword>
<name>A0A812B1E7_ACAPH</name>
<dbReference type="PROSITE" id="PS50261">
    <property type="entry name" value="G_PROTEIN_RECEP_F2_4"/>
    <property type="match status" value="1"/>
</dbReference>
<evidence type="ECO:0000256" key="5">
    <source>
        <dbReference type="SAM" id="Phobius"/>
    </source>
</evidence>
<feature type="transmembrane region" description="Helical" evidence="5">
    <location>
        <begin position="409"/>
        <end position="430"/>
    </location>
</feature>
<dbReference type="GO" id="GO:0017046">
    <property type="term" value="F:peptide hormone binding"/>
    <property type="evidence" value="ECO:0007669"/>
    <property type="project" value="TreeGrafter"/>
</dbReference>
<comment type="subcellular location">
    <subcellularLocation>
        <location evidence="1">Membrane</location>
        <topology evidence="1">Multi-pass membrane protein</topology>
    </subcellularLocation>
</comment>
<dbReference type="OrthoDB" id="6022368at2759"/>
<proteinExistence type="predicted"/>
<dbReference type="PANTHER" id="PTHR45620:SF1">
    <property type="entry name" value="G-PROTEIN COUPLED RECEPTORS FAMILY 2 PROFILE 2 DOMAIN-CONTAINING PROTEIN"/>
    <property type="match status" value="1"/>
</dbReference>
<evidence type="ECO:0000256" key="3">
    <source>
        <dbReference type="ARBA" id="ARBA00022989"/>
    </source>
</evidence>
<dbReference type="GO" id="GO:0007166">
    <property type="term" value="P:cell surface receptor signaling pathway"/>
    <property type="evidence" value="ECO:0007669"/>
    <property type="project" value="InterPro"/>
</dbReference>
<dbReference type="Gene3D" id="1.20.1070.10">
    <property type="entry name" value="Rhodopsin 7-helix transmembrane proteins"/>
    <property type="match status" value="1"/>
</dbReference>
<feature type="transmembrane region" description="Helical" evidence="5">
    <location>
        <begin position="349"/>
        <end position="368"/>
    </location>
</feature>
<keyword evidence="3 5" id="KW-1133">Transmembrane helix</keyword>
<dbReference type="InterPro" id="IPR050332">
    <property type="entry name" value="GPCR_2"/>
</dbReference>
<feature type="transmembrane region" description="Helical" evidence="5">
    <location>
        <begin position="436"/>
        <end position="453"/>
    </location>
</feature>
<feature type="transmembrane region" description="Helical" evidence="5">
    <location>
        <begin position="258"/>
        <end position="278"/>
    </location>
</feature>
<feature type="transmembrane region" description="Helical" evidence="5">
    <location>
        <begin position="380"/>
        <end position="402"/>
    </location>
</feature>
<feature type="transmembrane region" description="Helical" evidence="5">
    <location>
        <begin position="190"/>
        <end position="209"/>
    </location>
</feature>
<keyword evidence="4 5" id="KW-0472">Membrane</keyword>
<feature type="domain" description="G-protein coupled receptors family 2 profile 2" evidence="6">
    <location>
        <begin position="133"/>
        <end position="345"/>
    </location>
</feature>
<accession>A0A812B1E7</accession>
<gene>
    <name evidence="7" type="ORF">SPHA_9546</name>
</gene>
<dbReference type="GO" id="GO:0007188">
    <property type="term" value="P:adenylate cyclase-modulating G protein-coupled receptor signaling pathway"/>
    <property type="evidence" value="ECO:0007669"/>
    <property type="project" value="TreeGrafter"/>
</dbReference>